<keyword evidence="2" id="KW-1185">Reference proteome</keyword>
<comment type="caution">
    <text evidence="1">The sequence shown here is derived from an EMBL/GenBank/DDBJ whole genome shotgun (WGS) entry which is preliminary data.</text>
</comment>
<proteinExistence type="predicted"/>
<dbReference type="PATRIC" id="fig|1122985.7.peg.3112"/>
<dbReference type="EMBL" id="JNGW01000130">
    <property type="protein sequence ID" value="KDR50935.1"/>
    <property type="molecule type" value="Genomic_DNA"/>
</dbReference>
<organism evidence="1 2">
    <name type="scientific">Hoylesella loescheii DSM 19665 = JCM 12249 = ATCC 15930</name>
    <dbReference type="NCBI Taxonomy" id="1122985"/>
    <lineage>
        <taxon>Bacteria</taxon>
        <taxon>Pseudomonadati</taxon>
        <taxon>Bacteroidota</taxon>
        <taxon>Bacteroidia</taxon>
        <taxon>Bacteroidales</taxon>
        <taxon>Prevotellaceae</taxon>
        <taxon>Hoylesella</taxon>
    </lineage>
</organism>
<dbReference type="AlphaFoldDB" id="A0A069QDR3"/>
<evidence type="ECO:0000313" key="2">
    <source>
        <dbReference type="Proteomes" id="UP000027442"/>
    </source>
</evidence>
<name>A0A069QDR3_HOYLO</name>
<dbReference type="Proteomes" id="UP000027442">
    <property type="component" value="Unassembled WGS sequence"/>
</dbReference>
<protein>
    <submittedName>
        <fullName evidence="1">Uncharacterized protein</fullName>
    </submittedName>
</protein>
<sequence length="59" mass="6780">MVDIYNKVTKRLSCPFFTEKRVQWKQTNTYGIVFSLCRLGRVDRLGSQPCPSKGPTATR</sequence>
<accession>A0A069QDR3</accession>
<reference evidence="1 2" key="1">
    <citation type="submission" date="2013-08" db="EMBL/GenBank/DDBJ databases">
        <authorList>
            <person name="Weinstock G."/>
            <person name="Sodergren E."/>
            <person name="Wylie T."/>
            <person name="Fulton L."/>
            <person name="Fulton R."/>
            <person name="Fronick C."/>
            <person name="O'Laughlin M."/>
            <person name="Godfrey J."/>
            <person name="Miner T."/>
            <person name="Herter B."/>
            <person name="Appelbaum E."/>
            <person name="Cordes M."/>
            <person name="Lek S."/>
            <person name="Wollam A."/>
            <person name="Pepin K.H."/>
            <person name="Palsikar V.B."/>
            <person name="Mitreva M."/>
            <person name="Wilson R.K."/>
        </authorList>
    </citation>
    <scope>NUCLEOTIDE SEQUENCE [LARGE SCALE GENOMIC DNA]</scope>
    <source>
        <strain evidence="1 2">ATCC 15930</strain>
    </source>
</reference>
<evidence type="ECO:0000313" key="1">
    <source>
        <dbReference type="EMBL" id="KDR50935.1"/>
    </source>
</evidence>
<gene>
    <name evidence="1" type="ORF">HMPREF1991_03008</name>
</gene>
<dbReference type="HOGENOM" id="CLU_2956776_0_0_10"/>